<dbReference type="EMBL" id="JAIWYP010000002">
    <property type="protein sequence ID" value="KAH3875080.1"/>
    <property type="molecule type" value="Genomic_DNA"/>
</dbReference>
<reference evidence="6" key="1">
    <citation type="journal article" date="2019" name="bioRxiv">
        <title>The Genome of the Zebra Mussel, Dreissena polymorpha: A Resource for Invasive Species Research.</title>
        <authorList>
            <person name="McCartney M.A."/>
            <person name="Auch B."/>
            <person name="Kono T."/>
            <person name="Mallez S."/>
            <person name="Zhang Y."/>
            <person name="Obille A."/>
            <person name="Becker A."/>
            <person name="Abrahante J.E."/>
            <person name="Garbe J."/>
            <person name="Badalamenti J.P."/>
            <person name="Herman A."/>
            <person name="Mangelson H."/>
            <person name="Liachko I."/>
            <person name="Sullivan S."/>
            <person name="Sone E.D."/>
            <person name="Koren S."/>
            <person name="Silverstein K.A.T."/>
            <person name="Beckman K.B."/>
            <person name="Gohl D.M."/>
        </authorList>
    </citation>
    <scope>NUCLEOTIDE SEQUENCE</scope>
    <source>
        <strain evidence="6">Duluth1</strain>
        <tissue evidence="6">Whole animal</tissue>
    </source>
</reference>
<keyword evidence="3 5" id="KW-1133">Transmembrane helix</keyword>
<accession>A0A9D4MF84</accession>
<feature type="transmembrane region" description="Helical" evidence="5">
    <location>
        <begin position="269"/>
        <end position="289"/>
    </location>
</feature>
<dbReference type="PANTHER" id="PTHR23423">
    <property type="entry name" value="ORGANIC SOLUTE TRANSPORTER-RELATED"/>
    <property type="match status" value="1"/>
</dbReference>
<keyword evidence="2 5" id="KW-0812">Transmembrane</keyword>
<sequence length="375" mass="41986">MAYNGIKTWQTVSSRVLDVYFPKQRFLCEGPGRRTIMANSSCSNAYPSTDVLYIEVQDDLASIVLFVIVCFMVVVCLGVYAEELIFLRRVNGWGTKSRRVATILGLHPVTIISAFLAVMVPKSTLFVDFVASCYLTVCYYTFFNIVIGYFGDENKMVEYFQGDKIQTSVPPCCCCCCCVLKPRILTLNSLLVFKYLTLQVVYVRPILLFIALVLWTDGKFVSGLISADTSYIYIMVLTSVSTLFSLYGTFVVHRASAPHLQQYRIMNKFLSIQLVLVLSNMQGLLFSSLAANGIPGCIQSRGPIPRANALNHFALIIETFLLCLLARRAYRMDERNIPKPTKSHAKDFAVTAFTDVIVKEPSCPHMSDVTVIESS</sequence>
<evidence type="ECO:0000256" key="1">
    <source>
        <dbReference type="ARBA" id="ARBA00004141"/>
    </source>
</evidence>
<evidence type="ECO:0000313" key="7">
    <source>
        <dbReference type="Proteomes" id="UP000828390"/>
    </source>
</evidence>
<organism evidence="6 7">
    <name type="scientific">Dreissena polymorpha</name>
    <name type="common">Zebra mussel</name>
    <name type="synonym">Mytilus polymorpha</name>
    <dbReference type="NCBI Taxonomy" id="45954"/>
    <lineage>
        <taxon>Eukaryota</taxon>
        <taxon>Metazoa</taxon>
        <taxon>Spiralia</taxon>
        <taxon>Lophotrochozoa</taxon>
        <taxon>Mollusca</taxon>
        <taxon>Bivalvia</taxon>
        <taxon>Autobranchia</taxon>
        <taxon>Heteroconchia</taxon>
        <taxon>Euheterodonta</taxon>
        <taxon>Imparidentia</taxon>
        <taxon>Neoheterodontei</taxon>
        <taxon>Myida</taxon>
        <taxon>Dreissenoidea</taxon>
        <taxon>Dreissenidae</taxon>
        <taxon>Dreissena</taxon>
    </lineage>
</organism>
<feature type="transmembrane region" description="Helical" evidence="5">
    <location>
        <begin position="309"/>
        <end position="326"/>
    </location>
</feature>
<feature type="transmembrane region" description="Helical" evidence="5">
    <location>
        <begin position="191"/>
        <end position="215"/>
    </location>
</feature>
<keyword evidence="4 5" id="KW-0472">Membrane</keyword>
<dbReference type="SMART" id="SM01417">
    <property type="entry name" value="Solute_trans_a"/>
    <property type="match status" value="1"/>
</dbReference>
<dbReference type="InterPro" id="IPR005178">
    <property type="entry name" value="Ostalpha/TMEM184C"/>
</dbReference>
<protein>
    <recommendedName>
        <fullName evidence="8">Organic solute transporter subunit alpha</fullName>
    </recommendedName>
</protein>
<evidence type="ECO:0000313" key="6">
    <source>
        <dbReference type="EMBL" id="KAH3875080.1"/>
    </source>
</evidence>
<name>A0A9D4MF84_DREPO</name>
<feature type="transmembrane region" description="Helical" evidence="5">
    <location>
        <begin position="126"/>
        <end position="150"/>
    </location>
</feature>
<feature type="transmembrane region" description="Helical" evidence="5">
    <location>
        <begin position="60"/>
        <end position="80"/>
    </location>
</feature>
<evidence type="ECO:0000256" key="3">
    <source>
        <dbReference type="ARBA" id="ARBA00022989"/>
    </source>
</evidence>
<dbReference type="AlphaFoldDB" id="A0A9D4MF84"/>
<evidence type="ECO:0000256" key="2">
    <source>
        <dbReference type="ARBA" id="ARBA00022692"/>
    </source>
</evidence>
<dbReference type="Pfam" id="PF03619">
    <property type="entry name" value="Solute_trans_a"/>
    <property type="match status" value="1"/>
</dbReference>
<dbReference type="GO" id="GO:0016020">
    <property type="term" value="C:membrane"/>
    <property type="evidence" value="ECO:0007669"/>
    <property type="project" value="UniProtKB-SubCell"/>
</dbReference>
<dbReference type="Proteomes" id="UP000828390">
    <property type="component" value="Unassembled WGS sequence"/>
</dbReference>
<comment type="subcellular location">
    <subcellularLocation>
        <location evidence="1">Membrane</location>
        <topology evidence="1">Multi-pass membrane protein</topology>
    </subcellularLocation>
</comment>
<gene>
    <name evidence="6" type="ORF">DPMN_038342</name>
</gene>
<feature type="transmembrane region" description="Helical" evidence="5">
    <location>
        <begin position="230"/>
        <end position="248"/>
    </location>
</feature>
<feature type="transmembrane region" description="Helical" evidence="5">
    <location>
        <begin position="100"/>
        <end position="120"/>
    </location>
</feature>
<evidence type="ECO:0000256" key="4">
    <source>
        <dbReference type="ARBA" id="ARBA00023136"/>
    </source>
</evidence>
<evidence type="ECO:0008006" key="8">
    <source>
        <dbReference type="Google" id="ProtNLM"/>
    </source>
</evidence>
<comment type="caution">
    <text evidence="6">The sequence shown here is derived from an EMBL/GenBank/DDBJ whole genome shotgun (WGS) entry which is preliminary data.</text>
</comment>
<evidence type="ECO:0000256" key="5">
    <source>
        <dbReference type="SAM" id="Phobius"/>
    </source>
</evidence>
<reference evidence="6" key="2">
    <citation type="submission" date="2020-11" db="EMBL/GenBank/DDBJ databases">
        <authorList>
            <person name="McCartney M.A."/>
            <person name="Auch B."/>
            <person name="Kono T."/>
            <person name="Mallez S."/>
            <person name="Becker A."/>
            <person name="Gohl D.M."/>
            <person name="Silverstein K.A.T."/>
            <person name="Koren S."/>
            <person name="Bechman K.B."/>
            <person name="Herman A."/>
            <person name="Abrahante J.E."/>
            <person name="Garbe J."/>
        </authorList>
    </citation>
    <scope>NUCLEOTIDE SEQUENCE</scope>
    <source>
        <strain evidence="6">Duluth1</strain>
        <tissue evidence="6">Whole animal</tissue>
    </source>
</reference>
<proteinExistence type="predicted"/>
<keyword evidence="7" id="KW-1185">Reference proteome</keyword>